<keyword evidence="16" id="KW-0675">Receptor</keyword>
<feature type="domain" description="TonB-dependent receptor-like beta-barrel" evidence="14">
    <location>
        <begin position="249"/>
        <end position="661"/>
    </location>
</feature>
<evidence type="ECO:0000313" key="17">
    <source>
        <dbReference type="Proteomes" id="UP000763088"/>
    </source>
</evidence>
<keyword evidence="9 11" id="KW-0472">Membrane</keyword>
<evidence type="ECO:0000256" key="9">
    <source>
        <dbReference type="ARBA" id="ARBA00023136"/>
    </source>
</evidence>
<protein>
    <submittedName>
        <fullName evidence="16">TonB-dependent receptor</fullName>
    </submittedName>
</protein>
<feature type="signal peptide" evidence="13">
    <location>
        <begin position="1"/>
        <end position="21"/>
    </location>
</feature>
<keyword evidence="6" id="KW-0408">Iron</keyword>
<evidence type="ECO:0000259" key="15">
    <source>
        <dbReference type="Pfam" id="PF07715"/>
    </source>
</evidence>
<evidence type="ECO:0000256" key="7">
    <source>
        <dbReference type="ARBA" id="ARBA00023065"/>
    </source>
</evidence>
<dbReference type="AlphaFoldDB" id="A0A928BT23"/>
<dbReference type="InterPro" id="IPR036942">
    <property type="entry name" value="Beta-barrel_TonB_sf"/>
</dbReference>
<dbReference type="GO" id="GO:0006826">
    <property type="term" value="P:iron ion transport"/>
    <property type="evidence" value="ECO:0007669"/>
    <property type="project" value="UniProtKB-KW"/>
</dbReference>
<evidence type="ECO:0000256" key="12">
    <source>
        <dbReference type="RuleBase" id="RU003357"/>
    </source>
</evidence>
<dbReference type="PANTHER" id="PTHR32552">
    <property type="entry name" value="FERRICHROME IRON RECEPTOR-RELATED"/>
    <property type="match status" value="1"/>
</dbReference>
<dbReference type="PROSITE" id="PS52016">
    <property type="entry name" value="TONB_DEPENDENT_REC_3"/>
    <property type="match status" value="1"/>
</dbReference>
<keyword evidence="10 11" id="KW-0998">Cell outer membrane</keyword>
<keyword evidence="5 11" id="KW-0812">Transmembrane</keyword>
<dbReference type="Proteomes" id="UP000763088">
    <property type="component" value="Unassembled WGS sequence"/>
</dbReference>
<dbReference type="InterPro" id="IPR039426">
    <property type="entry name" value="TonB-dep_rcpt-like"/>
</dbReference>
<evidence type="ECO:0000256" key="6">
    <source>
        <dbReference type="ARBA" id="ARBA00023004"/>
    </source>
</evidence>
<gene>
    <name evidence="16" type="ORF">E7102_06320</name>
</gene>
<keyword evidence="2 11" id="KW-0813">Transport</keyword>
<comment type="caution">
    <text evidence="16">The sequence shown here is derived from an EMBL/GenBank/DDBJ whole genome shotgun (WGS) entry which is preliminary data.</text>
</comment>
<comment type="similarity">
    <text evidence="11 12">Belongs to the TonB-dependent receptor family.</text>
</comment>
<dbReference type="Pfam" id="PF07715">
    <property type="entry name" value="Plug"/>
    <property type="match status" value="1"/>
</dbReference>
<evidence type="ECO:0000313" key="16">
    <source>
        <dbReference type="EMBL" id="MBE6266066.1"/>
    </source>
</evidence>
<proteinExistence type="inferred from homology"/>
<evidence type="ECO:0000256" key="13">
    <source>
        <dbReference type="SAM" id="SignalP"/>
    </source>
</evidence>
<feature type="domain" description="TonB-dependent receptor plug" evidence="15">
    <location>
        <begin position="55"/>
        <end position="155"/>
    </location>
</feature>
<feature type="chain" id="PRO_5037089461" evidence="13">
    <location>
        <begin position="22"/>
        <end position="694"/>
    </location>
</feature>
<dbReference type="Pfam" id="PF00593">
    <property type="entry name" value="TonB_dep_Rec_b-barrel"/>
    <property type="match status" value="1"/>
</dbReference>
<keyword evidence="4" id="KW-0410">Iron transport</keyword>
<dbReference type="InterPro" id="IPR000531">
    <property type="entry name" value="Beta-barrel_TonB"/>
</dbReference>
<evidence type="ECO:0000256" key="8">
    <source>
        <dbReference type="ARBA" id="ARBA00023077"/>
    </source>
</evidence>
<evidence type="ECO:0000256" key="10">
    <source>
        <dbReference type="ARBA" id="ARBA00023237"/>
    </source>
</evidence>
<evidence type="ECO:0000256" key="11">
    <source>
        <dbReference type="PROSITE-ProRule" id="PRU01360"/>
    </source>
</evidence>
<evidence type="ECO:0000256" key="5">
    <source>
        <dbReference type="ARBA" id="ARBA00022692"/>
    </source>
</evidence>
<accession>A0A928BT23</accession>
<comment type="subcellular location">
    <subcellularLocation>
        <location evidence="1 11">Cell outer membrane</location>
        <topology evidence="1 11">Multi-pass membrane protein</topology>
    </subcellularLocation>
</comment>
<evidence type="ECO:0000256" key="3">
    <source>
        <dbReference type="ARBA" id="ARBA00022452"/>
    </source>
</evidence>
<dbReference type="SUPFAM" id="SSF56935">
    <property type="entry name" value="Porins"/>
    <property type="match status" value="1"/>
</dbReference>
<dbReference type="Gene3D" id="2.40.170.20">
    <property type="entry name" value="TonB-dependent receptor, beta-barrel domain"/>
    <property type="match status" value="1"/>
</dbReference>
<keyword evidence="7" id="KW-0406">Ion transport</keyword>
<keyword evidence="8 12" id="KW-0798">TonB box</keyword>
<name>A0A928BT23_XYLRU</name>
<reference evidence="16" key="1">
    <citation type="submission" date="2019-04" db="EMBL/GenBank/DDBJ databases">
        <title>Evolution of Biomass-Degrading Anaerobic Consortia Revealed by Metagenomics.</title>
        <authorList>
            <person name="Peng X."/>
        </authorList>
    </citation>
    <scope>NUCLEOTIDE SEQUENCE</scope>
    <source>
        <strain evidence="16">SIG141</strain>
    </source>
</reference>
<evidence type="ECO:0000256" key="2">
    <source>
        <dbReference type="ARBA" id="ARBA00022448"/>
    </source>
</evidence>
<evidence type="ECO:0000259" key="14">
    <source>
        <dbReference type="Pfam" id="PF00593"/>
    </source>
</evidence>
<evidence type="ECO:0000256" key="1">
    <source>
        <dbReference type="ARBA" id="ARBA00004571"/>
    </source>
</evidence>
<dbReference type="EMBL" id="SUYD01000006">
    <property type="protein sequence ID" value="MBE6266066.1"/>
    <property type="molecule type" value="Genomic_DNA"/>
</dbReference>
<dbReference type="PANTHER" id="PTHR32552:SF81">
    <property type="entry name" value="TONB-DEPENDENT OUTER MEMBRANE RECEPTOR"/>
    <property type="match status" value="1"/>
</dbReference>
<dbReference type="GO" id="GO:0009279">
    <property type="term" value="C:cell outer membrane"/>
    <property type="evidence" value="ECO:0007669"/>
    <property type="project" value="UniProtKB-SubCell"/>
</dbReference>
<organism evidence="16 17">
    <name type="scientific">Xylanibacter ruminicola</name>
    <name type="common">Prevotella ruminicola</name>
    <dbReference type="NCBI Taxonomy" id="839"/>
    <lineage>
        <taxon>Bacteria</taxon>
        <taxon>Pseudomonadati</taxon>
        <taxon>Bacteroidota</taxon>
        <taxon>Bacteroidia</taxon>
        <taxon>Bacteroidales</taxon>
        <taxon>Prevotellaceae</taxon>
        <taxon>Xylanibacter</taxon>
    </lineage>
</organism>
<evidence type="ECO:0000256" key="4">
    <source>
        <dbReference type="ARBA" id="ARBA00022496"/>
    </source>
</evidence>
<keyword evidence="3 11" id="KW-1134">Transmembrane beta strand</keyword>
<dbReference type="InterPro" id="IPR012910">
    <property type="entry name" value="Plug_dom"/>
</dbReference>
<keyword evidence="13" id="KW-0732">Signal</keyword>
<sequence length="694" mass="78624">MKMDLKKIVLGATMMPLCVYANDNVDPADTTVARHFDMEEVTVVGFKQDALGRDPIAVTSFSEAFVHNAEMTSIKDLGYTVPNFYIPEYGSRQTSPVFVRGVGSKTNGPTVGFYVDGVPHLERSSFDDDLFDISALEVLRGPQGTLYGRNCIGGIINAYTHSPLEFQGTRIKASYGRYNDVSVNAYNYTKINDKLGFAVNGSYHHNDGYFTNAYDDSKIDKFNEGYLRGRIYWKPAERWTLSADISYRNSDQGGYPYASYNPETNETGDINYNRYSSYLRQVTTVGFNARYAGQRFSFNSQTAYQYIDDKMGIDQDFMPKDLYWVKQGVRQNIFSEELTLKSTTNSAYQWMFGAFMFSDSYKKQLYTTYIAQDYCTPKFYDSPTSGVSVYHQSSLRIVAGLSAQIGLRFDYEHAKEDYEAYKNKAWETALGTPVDTYNSTLNFTQLTPKFTLQYLTSQNNLYYASVTRGYKTGGFNSTFLQDDERTFDPEYNWNYEVGLRTSMLGRALQAELTLFYVDWRHQQITQTVPGVGNITRNAGHSDSKGVELGLIARPIQPLTLRLSYGYTYARFLNYEKSETVSYTGLMLPLVPRHTLSLNGAYTITPQNSFIDRLVISAGVNGIGKIYWNEDNAVSQPFYALLNAKISATIGRLTWEAWGKNLTNTDYLTYYFKSSAGYGQKGRPISFGTSLILDL</sequence>